<gene>
    <name evidence="2" type="ORF">GGQ88_001031</name>
</gene>
<keyword evidence="1 2" id="KW-0812">Transmembrane</keyword>
<protein>
    <submittedName>
        <fullName evidence="2">Energy-coupling factor transporter transmembrane protein EcfT</fullName>
    </submittedName>
</protein>
<proteinExistence type="predicted"/>
<feature type="transmembrane region" description="Helical" evidence="1">
    <location>
        <begin position="144"/>
        <end position="162"/>
    </location>
</feature>
<dbReference type="RefSeq" id="WP_183612058.1">
    <property type="nucleotide sequence ID" value="NZ_JACICY010000002.1"/>
</dbReference>
<name>A0A7W5ZXW4_9SPHN</name>
<feature type="transmembrane region" description="Helical" evidence="1">
    <location>
        <begin position="58"/>
        <end position="80"/>
    </location>
</feature>
<keyword evidence="1" id="KW-0472">Membrane</keyword>
<organism evidence="2 3">
    <name type="scientific">Novosphingobium hassiacum</name>
    <dbReference type="NCBI Taxonomy" id="173676"/>
    <lineage>
        <taxon>Bacteria</taxon>
        <taxon>Pseudomonadati</taxon>
        <taxon>Pseudomonadota</taxon>
        <taxon>Alphaproteobacteria</taxon>
        <taxon>Sphingomonadales</taxon>
        <taxon>Sphingomonadaceae</taxon>
        <taxon>Novosphingobium</taxon>
    </lineage>
</organism>
<dbReference type="Pfam" id="PF11188">
    <property type="entry name" value="DUF2975"/>
    <property type="match status" value="1"/>
</dbReference>
<feature type="transmembrane region" description="Helical" evidence="1">
    <location>
        <begin position="107"/>
        <end position="128"/>
    </location>
</feature>
<feature type="transmembrane region" description="Helical" evidence="1">
    <location>
        <begin position="12"/>
        <end position="38"/>
    </location>
</feature>
<keyword evidence="1" id="KW-1133">Transmembrane helix</keyword>
<evidence type="ECO:0000313" key="2">
    <source>
        <dbReference type="EMBL" id="MBB3859770.1"/>
    </source>
</evidence>
<keyword evidence="3" id="KW-1185">Reference proteome</keyword>
<sequence>MSTFRSDPLLGIAKVLLTITMIMFVIGIVGLGIGAAALLVMKSVVTAKLLENGAPAEAYWAILLLLPLIAGLLMLSYRFAESLRAIVRTVEQGDPFIPDNAARLRTMAWLALACQLVAVPIGALAVWIENAMQEVGDIQVTGEVSTNGLLLALVLFILARVFKTGAEMREDLEGTV</sequence>
<reference evidence="2 3" key="1">
    <citation type="submission" date="2020-08" db="EMBL/GenBank/DDBJ databases">
        <title>Genomic Encyclopedia of Type Strains, Phase IV (KMG-IV): sequencing the most valuable type-strain genomes for metagenomic binning, comparative biology and taxonomic classification.</title>
        <authorList>
            <person name="Goeker M."/>
        </authorList>
    </citation>
    <scope>NUCLEOTIDE SEQUENCE [LARGE SCALE GENOMIC DNA]</scope>
    <source>
        <strain evidence="2 3">DSM 14552</strain>
    </source>
</reference>
<evidence type="ECO:0000256" key="1">
    <source>
        <dbReference type="SAM" id="Phobius"/>
    </source>
</evidence>
<evidence type="ECO:0000313" key="3">
    <source>
        <dbReference type="Proteomes" id="UP000562395"/>
    </source>
</evidence>
<dbReference type="Proteomes" id="UP000562395">
    <property type="component" value="Unassembled WGS sequence"/>
</dbReference>
<accession>A0A7W5ZXW4</accession>
<dbReference type="AlphaFoldDB" id="A0A7W5ZXW4"/>
<comment type="caution">
    <text evidence="2">The sequence shown here is derived from an EMBL/GenBank/DDBJ whole genome shotgun (WGS) entry which is preliminary data.</text>
</comment>
<dbReference type="InterPro" id="IPR021354">
    <property type="entry name" value="DUF2975"/>
</dbReference>
<dbReference type="EMBL" id="JACICY010000002">
    <property type="protein sequence ID" value="MBB3859770.1"/>
    <property type="molecule type" value="Genomic_DNA"/>
</dbReference>